<evidence type="ECO:0000313" key="3">
    <source>
        <dbReference type="Proteomes" id="UP000639643"/>
    </source>
</evidence>
<dbReference type="Proteomes" id="UP000639643">
    <property type="component" value="Unassembled WGS sequence"/>
</dbReference>
<dbReference type="AlphaFoldDB" id="A0A8H6N2V7"/>
<evidence type="ECO:0000313" key="2">
    <source>
        <dbReference type="EMBL" id="KAF6817430.1"/>
    </source>
</evidence>
<evidence type="ECO:0000256" key="1">
    <source>
        <dbReference type="SAM" id="SignalP"/>
    </source>
</evidence>
<feature type="signal peptide" evidence="1">
    <location>
        <begin position="1"/>
        <end position="20"/>
    </location>
</feature>
<keyword evidence="3" id="KW-1185">Reference proteome</keyword>
<name>A0A8H6N2V7_9PEZI</name>
<feature type="non-terminal residue" evidence="2">
    <location>
        <position position="66"/>
    </location>
</feature>
<dbReference type="EMBL" id="WIGM01000654">
    <property type="protein sequence ID" value="KAF6817430.1"/>
    <property type="molecule type" value="Genomic_DNA"/>
</dbReference>
<comment type="caution">
    <text evidence="2">The sequence shown here is derived from an EMBL/GenBank/DDBJ whole genome shotgun (WGS) entry which is preliminary data.</text>
</comment>
<feature type="chain" id="PRO_5034172487" evidence="1">
    <location>
        <begin position="21"/>
        <end position="66"/>
    </location>
</feature>
<reference evidence="2" key="1">
    <citation type="journal article" date="2020" name="Phytopathology">
        <title>Genome Sequence Resources of Colletotrichum truncatum, C. plurivorum, C. musicola, and C. sojae: Four Species Pathogenic to Soybean (Glycine max).</title>
        <authorList>
            <person name="Rogerio F."/>
            <person name="Boufleur T.R."/>
            <person name="Ciampi-Guillardi M."/>
            <person name="Sukno S.A."/>
            <person name="Thon M.R."/>
            <person name="Massola Junior N.S."/>
            <person name="Baroncelli R."/>
        </authorList>
    </citation>
    <scope>NUCLEOTIDE SEQUENCE</scope>
    <source>
        <strain evidence="2">LFN0074</strain>
    </source>
</reference>
<keyword evidence="1" id="KW-0732">Signal</keyword>
<accession>A0A8H6N2V7</accession>
<proteinExistence type="predicted"/>
<protein>
    <submittedName>
        <fullName evidence="2">Grixazone synthase 1</fullName>
    </submittedName>
</protein>
<gene>
    <name evidence="2" type="ORF">CMUS01_12098</name>
</gene>
<sequence>MLFVSVVAAALCLLSGTVAASPIDSRDVLADLQAQAMDALKLEGAEAGSANRLGSCNIFNARYRRD</sequence>
<organism evidence="2 3">
    <name type="scientific">Colletotrichum musicola</name>
    <dbReference type="NCBI Taxonomy" id="2175873"/>
    <lineage>
        <taxon>Eukaryota</taxon>
        <taxon>Fungi</taxon>
        <taxon>Dikarya</taxon>
        <taxon>Ascomycota</taxon>
        <taxon>Pezizomycotina</taxon>
        <taxon>Sordariomycetes</taxon>
        <taxon>Hypocreomycetidae</taxon>
        <taxon>Glomerellales</taxon>
        <taxon>Glomerellaceae</taxon>
        <taxon>Colletotrichum</taxon>
        <taxon>Colletotrichum orchidearum species complex</taxon>
    </lineage>
</organism>